<comment type="caution">
    <text evidence="1">The sequence shown here is derived from an EMBL/GenBank/DDBJ whole genome shotgun (WGS) entry which is preliminary data.</text>
</comment>
<name>A0ACC2XTV4_9TREE</name>
<evidence type="ECO:0000313" key="2">
    <source>
        <dbReference type="Proteomes" id="UP001234202"/>
    </source>
</evidence>
<organism evidence="1 2">
    <name type="scientific">Naganishia onofrii</name>
    <dbReference type="NCBI Taxonomy" id="1851511"/>
    <lineage>
        <taxon>Eukaryota</taxon>
        <taxon>Fungi</taxon>
        <taxon>Dikarya</taxon>
        <taxon>Basidiomycota</taxon>
        <taxon>Agaricomycotina</taxon>
        <taxon>Tremellomycetes</taxon>
        <taxon>Filobasidiales</taxon>
        <taxon>Filobasidiaceae</taxon>
        <taxon>Naganishia</taxon>
    </lineage>
</organism>
<reference evidence="1" key="1">
    <citation type="submission" date="2023-04" db="EMBL/GenBank/DDBJ databases">
        <title>Draft Genome sequencing of Naganishia species isolated from polar environments using Oxford Nanopore Technology.</title>
        <authorList>
            <person name="Leo P."/>
            <person name="Venkateswaran K."/>
        </authorList>
    </citation>
    <scope>NUCLEOTIDE SEQUENCE</scope>
    <source>
        <strain evidence="1">DBVPG 5303</strain>
    </source>
</reference>
<evidence type="ECO:0000313" key="1">
    <source>
        <dbReference type="EMBL" id="KAJ9127479.1"/>
    </source>
</evidence>
<gene>
    <name evidence="1" type="ORF">QFC24_000888</name>
</gene>
<proteinExistence type="predicted"/>
<protein>
    <submittedName>
        <fullName evidence="1">Uncharacterized protein</fullName>
    </submittedName>
</protein>
<dbReference type="EMBL" id="JASBWV010000002">
    <property type="protein sequence ID" value="KAJ9127479.1"/>
    <property type="molecule type" value="Genomic_DNA"/>
</dbReference>
<keyword evidence="2" id="KW-1185">Reference proteome</keyword>
<sequence length="1219" mass="125750">MSDSSTHHNATFTWPPTASDRVVVTGTFDGWSGNTHVLTKDPKTGYFAATVPIKYGDKVAYKYVVDGQWMTREDEAKEWGKYDMRRGQAERISRETRLHGLRRHRLAYEELVSRVYRNAEAQAMQSEKVGTFVFQESRRPLETQLRSDAVIGRPRAMPLLFTRPLLHETQFSAARPGAVSFESGVDHSEVEYKGPLDVMPANDCRLPSVAKLTFSSPLPADSAGNMNNVYTAPHAPKPSEPLSPTPAPSVAQSTQQTQAVPQTSTQSASRQSLDRESAPLASTPASTQALSSATNATAGQDTASRTSTTAESSEKKHGLAALAAGAASAIGIKKASHEQDHSDKSARSTNDDVSRAPVPAVATETKDTSATRSTGASLSNNTAIPASSSPLTSTNADVTSKHVTNDVPAAAAHASHSTTSTTTSLAGLSLGAPIGGTAVSYSGSPAHTTSTTYGDSTNTTSTSATGLGEEKRKSIIPTSTTGFSDSVRKHDTAGIEKSEETAVAPKTEGPKTSIPQPAVVVTGSTSDKTSTSSVVPSASDYPDSFGKSLATSDETAVAPKDVGPKTSIPQPDVSAASVSPATTRAPVTTNIPTTNGDKAGVDLAHKTSGMDLEHTLTETVENVAHTAQQVGTSALAALSAAASGLVVGVGDAVHAVTGVDIVHRDPVSLVPATHNDGEAGAQTGEELSELEEGKRDRGSQRELLSVPDRRGSASGDDKSAGVPALMMTMPRSGSPFESGLKRSPRLAQTGFQLPAPLPPPTSSSPSATRPLVHRAPSSSSGSLYKLGDQELRRRSWNLHNNDQQLSSPQISVEEAKSAGIPTRDLPNLGAGQPSTVSAGNLANSLTSAVPVAQNTAAQISSNVRDTTNQLSSSAKDAASQFNASVKDTTSQFNSGARNVTSTSGFNNQTSAAPAVPAKTTSPAVSSYTDIPLPPAKDGLPAPQDDADIQAAKSVPRSSITPTALHPTAPRISAPVHGSMAGSAGPTSGSAVNNANTNAATGSSPSASKQPDVFSSNQHDKPAIPAGEKRAEYKTDLPAQHETKNTNHKSVPMPVITSIGDNTKDRTQPSLADNAAKEISSNPAADTHQAKADASAGMNNDIDGVPSRSYAKKSPVGDNAAVTGLPLATTQKPVSELPVAPTSVAATPVVAAPATPVKPGVAAVPVPAPQTPASRLAATPDAQASPASIGSSTGGNMEKKKKGSFISKMKNVFHKDKTAK</sequence>
<accession>A0ACC2XTV4</accession>
<dbReference type="Proteomes" id="UP001234202">
    <property type="component" value="Unassembled WGS sequence"/>
</dbReference>